<dbReference type="OrthoDB" id="9155301at2"/>
<evidence type="ECO:0000256" key="6">
    <source>
        <dbReference type="ARBA" id="ARBA00023026"/>
    </source>
</evidence>
<dbReference type="GO" id="GO:0030254">
    <property type="term" value="P:protein secretion by the type III secretion system"/>
    <property type="evidence" value="ECO:0007669"/>
    <property type="project" value="InterPro"/>
</dbReference>
<keyword evidence="3" id="KW-0813">Transport</keyword>
<dbReference type="InterPro" id="IPR021123">
    <property type="entry name" value="T3SS_needle-like"/>
</dbReference>
<keyword evidence="4" id="KW-0964">Secreted</keyword>
<evidence type="ECO:0000256" key="2">
    <source>
        <dbReference type="ARBA" id="ARBA00004613"/>
    </source>
</evidence>
<dbReference type="InterPro" id="IPR011841">
    <property type="entry name" value="T3SS_needle_YscF"/>
</dbReference>
<accession>A0A4S5BPK3</accession>
<comment type="similarity">
    <text evidence="7">Belongs to the SctF family.</text>
</comment>
<dbReference type="Gene3D" id="1.20.58.90">
    <property type="match status" value="1"/>
</dbReference>
<evidence type="ECO:0000256" key="7">
    <source>
        <dbReference type="ARBA" id="ARBA00035658"/>
    </source>
</evidence>
<dbReference type="Pfam" id="PF09392">
    <property type="entry name" value="T3SS_needle_F"/>
    <property type="match status" value="1"/>
</dbReference>
<sequence length="84" mass="8856">MAAISPSSTGLSFDTITASFTTAFDSSTANVQSAMANLQNNPSDSSALLNMQMAMQKWSMMIELQGTLSKTLGDTMKGIIQKAS</sequence>
<dbReference type="Proteomes" id="UP000306236">
    <property type="component" value="Unassembled WGS sequence"/>
</dbReference>
<comment type="subcellular location">
    <subcellularLocation>
        <location evidence="1">Cell surface</location>
    </subcellularLocation>
    <subcellularLocation>
        <location evidence="2">Secreted</location>
    </subcellularLocation>
</comment>
<dbReference type="EMBL" id="SSWX01000022">
    <property type="protein sequence ID" value="THJ31526.1"/>
    <property type="molecule type" value="Genomic_DNA"/>
</dbReference>
<keyword evidence="9" id="KW-1185">Reference proteome</keyword>
<evidence type="ECO:0000256" key="5">
    <source>
        <dbReference type="ARBA" id="ARBA00022927"/>
    </source>
</evidence>
<dbReference type="NCBIfam" id="TIGR02105">
    <property type="entry name" value="III_needle"/>
    <property type="match status" value="1"/>
</dbReference>
<protein>
    <submittedName>
        <fullName evidence="8">EscF/YscF/HrpA family type III secretion system needle major subunit</fullName>
    </submittedName>
</protein>
<keyword evidence="5" id="KW-0653">Protein transport</keyword>
<dbReference type="AlphaFoldDB" id="A0A4S5BPK3"/>
<gene>
    <name evidence="8" type="ORF">E8K88_14515</name>
</gene>
<evidence type="ECO:0000256" key="3">
    <source>
        <dbReference type="ARBA" id="ARBA00022448"/>
    </source>
</evidence>
<comment type="caution">
    <text evidence="8">The sequence shown here is derived from an EMBL/GenBank/DDBJ whole genome shotgun (WGS) entry which is preliminary data.</text>
</comment>
<evidence type="ECO:0000256" key="1">
    <source>
        <dbReference type="ARBA" id="ARBA00004241"/>
    </source>
</evidence>
<reference evidence="8 9" key="1">
    <citation type="submission" date="2019-04" db="EMBL/GenBank/DDBJ databases">
        <title>Lampropedia sp YIM MLB12 draf genome.</title>
        <authorList>
            <person name="Wang Y.-X."/>
        </authorList>
    </citation>
    <scope>NUCLEOTIDE SEQUENCE [LARGE SCALE GENOMIC DNA]</scope>
    <source>
        <strain evidence="8 9">YIM MLB12</strain>
    </source>
</reference>
<keyword evidence="6" id="KW-0843">Virulence</keyword>
<dbReference type="GO" id="GO:0009986">
    <property type="term" value="C:cell surface"/>
    <property type="evidence" value="ECO:0007669"/>
    <property type="project" value="UniProtKB-SubCell"/>
</dbReference>
<proteinExistence type="inferred from homology"/>
<dbReference type="RefSeq" id="WP_136407398.1">
    <property type="nucleotide sequence ID" value="NZ_JARXRQ010000006.1"/>
</dbReference>
<evidence type="ECO:0000256" key="4">
    <source>
        <dbReference type="ARBA" id="ARBA00022525"/>
    </source>
</evidence>
<evidence type="ECO:0000313" key="8">
    <source>
        <dbReference type="EMBL" id="THJ31526.1"/>
    </source>
</evidence>
<dbReference type="GO" id="GO:0005576">
    <property type="term" value="C:extracellular region"/>
    <property type="evidence" value="ECO:0007669"/>
    <property type="project" value="UniProtKB-SubCell"/>
</dbReference>
<dbReference type="InterPro" id="IPR037203">
    <property type="entry name" value="T3SS_needle-like_sf"/>
</dbReference>
<name>A0A4S5BPK3_9BURK</name>
<organism evidence="8 9">
    <name type="scientific">Lampropedia aestuarii</name>
    <dbReference type="NCBI Taxonomy" id="2562762"/>
    <lineage>
        <taxon>Bacteria</taxon>
        <taxon>Pseudomonadati</taxon>
        <taxon>Pseudomonadota</taxon>
        <taxon>Betaproteobacteria</taxon>
        <taxon>Burkholderiales</taxon>
        <taxon>Comamonadaceae</taxon>
        <taxon>Lampropedia</taxon>
    </lineage>
</organism>
<dbReference type="SUPFAM" id="SSF140129">
    <property type="entry name" value="MxiH-like"/>
    <property type="match status" value="1"/>
</dbReference>
<dbReference type="GO" id="GO:0030257">
    <property type="term" value="C:type III protein secretion system complex"/>
    <property type="evidence" value="ECO:0007669"/>
    <property type="project" value="InterPro"/>
</dbReference>
<evidence type="ECO:0000313" key="9">
    <source>
        <dbReference type="Proteomes" id="UP000306236"/>
    </source>
</evidence>